<protein>
    <submittedName>
        <fullName evidence="1">Uncharacterized protein</fullName>
    </submittedName>
</protein>
<proteinExistence type="predicted"/>
<dbReference type="Proteomes" id="UP000269396">
    <property type="component" value="Unassembled WGS sequence"/>
</dbReference>
<name>A0A183PUB5_9TREM</name>
<dbReference type="EMBL" id="UZAL01039605">
    <property type="protein sequence ID" value="VDP75745.1"/>
    <property type="molecule type" value="Genomic_DNA"/>
</dbReference>
<dbReference type="AlphaFoldDB" id="A0A183PUB5"/>
<organism evidence="1 2">
    <name type="scientific">Schistosoma mattheei</name>
    <dbReference type="NCBI Taxonomy" id="31246"/>
    <lineage>
        <taxon>Eukaryota</taxon>
        <taxon>Metazoa</taxon>
        <taxon>Spiralia</taxon>
        <taxon>Lophotrochozoa</taxon>
        <taxon>Platyhelminthes</taxon>
        <taxon>Trematoda</taxon>
        <taxon>Digenea</taxon>
        <taxon>Strigeidida</taxon>
        <taxon>Schistosomatoidea</taxon>
        <taxon>Schistosomatidae</taxon>
        <taxon>Schistosoma</taxon>
    </lineage>
</organism>
<reference evidence="1 2" key="1">
    <citation type="submission" date="2018-11" db="EMBL/GenBank/DDBJ databases">
        <authorList>
            <consortium name="Pathogen Informatics"/>
        </authorList>
    </citation>
    <scope>NUCLEOTIDE SEQUENCE [LARGE SCALE GENOMIC DNA]</scope>
    <source>
        <strain>Denwood</strain>
        <strain evidence="2">Zambia</strain>
    </source>
</reference>
<sequence>MIYFNKVFFSKIYSQKKRIGIFENKLSTYLLELLVLLVKSLFCSVNFLHFRLSIRT</sequence>
<accession>A0A183PUB5</accession>
<gene>
    <name evidence="1" type="ORF">SMTD_LOCUS17949</name>
</gene>
<evidence type="ECO:0000313" key="1">
    <source>
        <dbReference type="EMBL" id="VDP75745.1"/>
    </source>
</evidence>
<keyword evidence="2" id="KW-1185">Reference proteome</keyword>
<evidence type="ECO:0000313" key="2">
    <source>
        <dbReference type="Proteomes" id="UP000269396"/>
    </source>
</evidence>